<dbReference type="Proteomes" id="UP000001424">
    <property type="component" value="Chromosome"/>
</dbReference>
<evidence type="ECO:0000313" key="1">
    <source>
        <dbReference type="EMBL" id="AAQ57768.1"/>
    </source>
</evidence>
<proteinExistence type="predicted"/>
<protein>
    <submittedName>
        <fullName evidence="1">Uncharacterized protein</fullName>
    </submittedName>
</protein>
<dbReference type="EMBL" id="AE016825">
    <property type="protein sequence ID" value="AAQ57768.1"/>
    <property type="molecule type" value="Genomic_DNA"/>
</dbReference>
<name>Q7P1X3_CHRVO</name>
<gene>
    <name evidence="1" type="ordered locus">CV_0089</name>
</gene>
<dbReference type="HOGENOM" id="CLU_3097085_0_0_4"/>
<organism evidence="1 2">
    <name type="scientific">Chromobacterium violaceum (strain ATCC 12472 / DSM 30191 / JCM 1249 / CCUG 213 / NBRC 12614 / NCIMB 9131 / NCTC 9757 / MK)</name>
    <dbReference type="NCBI Taxonomy" id="243365"/>
    <lineage>
        <taxon>Bacteria</taxon>
        <taxon>Pseudomonadati</taxon>
        <taxon>Pseudomonadota</taxon>
        <taxon>Betaproteobacteria</taxon>
        <taxon>Neisseriales</taxon>
        <taxon>Chromobacteriaceae</taxon>
        <taxon>Chromobacterium</taxon>
    </lineage>
</organism>
<dbReference type="KEGG" id="cvi:CV_0089"/>
<sequence length="51" mass="6103">MRVFIVSPDYFRVVIIRQAVGERAQIRRRKGRMQTICHLSVAFLQRNIEML</sequence>
<accession>Q7P1X3</accession>
<keyword evidence="2" id="KW-1185">Reference proteome</keyword>
<evidence type="ECO:0000313" key="2">
    <source>
        <dbReference type="Proteomes" id="UP000001424"/>
    </source>
</evidence>
<dbReference type="AlphaFoldDB" id="Q7P1X3"/>
<reference evidence="1 2" key="1">
    <citation type="journal article" date="2003" name="Proc. Natl. Acad. Sci. U.S.A.">
        <title>The complete genome sequence of Chromobacterium violaceum reveals remarkable and exploitable bacterial adaptability.</title>
        <authorList>
            <person name="Vasconcelos A.T.R."/>
            <person name="de Almeida D.F."/>
            <person name="Almeida F.C."/>
            <person name="de Almeida L.G.P."/>
            <person name="de Almeida R."/>
            <person name="Goncalves J.A.A."/>
            <person name="Andrade E.M."/>
            <person name="Antonio R.V."/>
            <person name="Araripe J."/>
            <person name="de Araujo M.F.F."/>
            <person name="Filho S.A."/>
            <person name="Azevedo V."/>
            <person name="Batista A.J."/>
            <person name="Bataus L.A.M."/>
            <person name="Batista J.S."/>
            <person name="Belo A."/>
            <person name="vander Berg C."/>
            <person name="Blamey J."/>
            <person name="Bogo M."/>
            <person name="Bonato S."/>
            <person name="Bordignon J."/>
            <person name="Brito C.A."/>
            <person name="Brocchi M."/>
            <person name="Burity H.A."/>
            <person name="Camargo A.A."/>
            <person name="Cardoso D.D.P."/>
            <person name="Carneiro N.P."/>
            <person name="Carraro D.M."/>
            <person name="Carvalho C.M.B."/>
            <person name="Cascardo J.C.M."/>
            <person name="Cavada B.S."/>
            <person name="Chueire L.M.O."/>
            <person name="Pasa T.B.C."/>
            <person name="Duran N."/>
            <person name="Fagundes N."/>
            <person name="Falcao C.L."/>
            <person name="Fantinatti F."/>
            <person name="Farias I.P."/>
            <person name="Felipe M.S.S."/>
            <person name="Ferrari L.P."/>
            <person name="Ferro J.A."/>
            <person name="Ferro M.I.T."/>
            <person name="Franco G.R."/>
            <person name="Freitas N.S.A."/>
            <person name="Furlan L.R."/>
            <person name="Gazzinelli R.T."/>
            <person name="Gomes E.A."/>
            <person name="Goncalves P.R."/>
            <person name="Grangeiro T.B."/>
            <person name="Grattapaglia D."/>
            <person name="Grisard E.C."/>
            <person name="Guimaraes C.T."/>
            <person name="Hanna E.S."/>
            <person name="Hungria M."/>
            <person name="Jardim S.N."/>
            <person name="Laurino J."/>
            <person name="Leoi L.C.T."/>
            <person name="Fassarella L."/>
            <person name="Lima A."/>
            <person name="Loureiro M.F."/>
            <person name="Lyra M.C.P."/>
            <person name="Macedo M."/>
            <person name="Madeira H.M.F."/>
            <person name="Manfio G.P."/>
            <person name="Maranhao A.Q."/>
            <person name="Martins W.S."/>
            <person name="di Mauro S.M.Z."/>
            <person name="de Medeiros S.R.B."/>
            <person name="Meissner R.D.V."/>
            <person name="Menck C.F.M."/>
            <person name="Moreira M.A.M."/>
            <person name="Nascimento F.F."/>
            <person name="Nicolas M.F."/>
            <person name="Oliveira J.G."/>
            <person name="Oliveira S.C."/>
            <person name="Paixao R.F.C."/>
            <person name="Parente J.A."/>
            <person name="Pedrosa F.O."/>
            <person name="Pena S.J.D."/>
            <person name="Perreira J.O."/>
            <person name="Perreira M."/>
            <person name="Pinto L.S.R.C."/>
            <person name="Pinto L.S."/>
            <person name="Porto J.I.R."/>
            <person name="Potrich D.P."/>
            <person name="Neto C.E.R."/>
            <person name="Reis A.M.M."/>
            <person name="Rigo L.U."/>
            <person name="Rondinelli E."/>
            <person name="dos Santos E.B.P."/>
            <person name="Santos F.R."/>
            <person name="Schneider M.P.C."/>
            <person name="Seuanez H.N."/>
            <person name="Silva A.M.R."/>
            <person name="da Silva A.L.C."/>
            <person name="Silva D.W."/>
            <person name="Silva R."/>
            <person name="Simoes I.C."/>
            <person name="Simon D."/>
            <person name="Soares C.M.A."/>
            <person name="Soares R.B.A."/>
            <person name="Souza E.M."/>
            <person name="Souza K.R.L."/>
            <person name="Souza R.C."/>
            <person name="Steffens M.B.R."/>
            <person name="Steindel M."/>
            <person name="Teixeira S.R."/>
            <person name="Urmenyi T."/>
            <person name="Vettore A."/>
            <person name="Wassem R."/>
            <person name="Zaha A."/>
            <person name="Simpson A.J.G."/>
        </authorList>
    </citation>
    <scope>NUCLEOTIDE SEQUENCE [LARGE SCALE GENOMIC DNA]</scope>
    <source>
        <strain evidence="2">ATCC 12472 / DSM 30191 / JCM 1249 / NBRC 12614 / NCIMB 9131 / NCTC 9757</strain>
    </source>
</reference>